<dbReference type="RefSeq" id="WP_320182688.1">
    <property type="nucleotide sequence ID" value="NZ_CP138332.1"/>
</dbReference>
<organism evidence="1 2">
    <name type="scientific">Sphingobacterium bambusae</name>
    <dbReference type="NCBI Taxonomy" id="662858"/>
    <lineage>
        <taxon>Bacteria</taxon>
        <taxon>Pseudomonadati</taxon>
        <taxon>Bacteroidota</taxon>
        <taxon>Sphingobacteriia</taxon>
        <taxon>Sphingobacteriales</taxon>
        <taxon>Sphingobacteriaceae</taxon>
        <taxon>Sphingobacterium</taxon>
    </lineage>
</organism>
<keyword evidence="2" id="KW-1185">Reference proteome</keyword>
<proteinExistence type="predicted"/>
<gene>
    <name evidence="1" type="ORF">ACFS7Y_06315</name>
</gene>
<dbReference type="Proteomes" id="UP001597525">
    <property type="component" value="Unassembled WGS sequence"/>
</dbReference>
<evidence type="ECO:0000313" key="1">
    <source>
        <dbReference type="EMBL" id="MFD2966991.1"/>
    </source>
</evidence>
<dbReference type="EMBL" id="JBHUPB010000004">
    <property type="protein sequence ID" value="MFD2966991.1"/>
    <property type="molecule type" value="Genomic_DNA"/>
</dbReference>
<name>A0ABW6BFM0_9SPHI</name>
<reference evidence="2" key="1">
    <citation type="journal article" date="2019" name="Int. J. Syst. Evol. Microbiol.">
        <title>The Global Catalogue of Microorganisms (GCM) 10K type strain sequencing project: providing services to taxonomists for standard genome sequencing and annotation.</title>
        <authorList>
            <consortium name="The Broad Institute Genomics Platform"/>
            <consortium name="The Broad Institute Genome Sequencing Center for Infectious Disease"/>
            <person name="Wu L."/>
            <person name="Ma J."/>
        </authorList>
    </citation>
    <scope>NUCLEOTIDE SEQUENCE [LARGE SCALE GENOMIC DNA]</scope>
    <source>
        <strain evidence="2">KCTC 22814</strain>
    </source>
</reference>
<protein>
    <submittedName>
        <fullName evidence="1">Uncharacterized protein</fullName>
    </submittedName>
</protein>
<evidence type="ECO:0000313" key="2">
    <source>
        <dbReference type="Proteomes" id="UP001597525"/>
    </source>
</evidence>
<comment type="caution">
    <text evidence="1">The sequence shown here is derived from an EMBL/GenBank/DDBJ whole genome shotgun (WGS) entry which is preliminary data.</text>
</comment>
<sequence length="50" mass="5909">MNKKYSISQESFLFHKVYDFPPPRTAVKIVNAENLNKKPFINEHHTYTGK</sequence>
<accession>A0ABW6BFM0</accession>